<keyword evidence="6" id="KW-1185">Reference proteome</keyword>
<organism evidence="5 6">
    <name type="scientific">Collichthys lucidus</name>
    <name type="common">Big head croaker</name>
    <name type="synonym">Sciaena lucida</name>
    <dbReference type="NCBI Taxonomy" id="240159"/>
    <lineage>
        <taxon>Eukaryota</taxon>
        <taxon>Metazoa</taxon>
        <taxon>Chordata</taxon>
        <taxon>Craniata</taxon>
        <taxon>Vertebrata</taxon>
        <taxon>Euteleostomi</taxon>
        <taxon>Actinopterygii</taxon>
        <taxon>Neopterygii</taxon>
        <taxon>Teleostei</taxon>
        <taxon>Neoteleostei</taxon>
        <taxon>Acanthomorphata</taxon>
        <taxon>Eupercaria</taxon>
        <taxon>Sciaenidae</taxon>
        <taxon>Collichthys</taxon>
    </lineage>
</organism>
<dbReference type="AlphaFoldDB" id="A0A4U5TWB7"/>
<dbReference type="InterPro" id="IPR001300">
    <property type="entry name" value="Peptidase_C2_calpain_cat"/>
</dbReference>
<reference evidence="5 6" key="1">
    <citation type="submission" date="2019-01" db="EMBL/GenBank/DDBJ databases">
        <title>Genome Assembly of Collichthys lucidus.</title>
        <authorList>
            <person name="Cai M."/>
            <person name="Xiao S."/>
        </authorList>
    </citation>
    <scope>NUCLEOTIDE SEQUENCE [LARGE SCALE GENOMIC DNA]</scope>
    <source>
        <strain evidence="5">JT15FE1705JMU</strain>
        <tissue evidence="5">Muscle</tissue>
    </source>
</reference>
<evidence type="ECO:0000256" key="1">
    <source>
        <dbReference type="ARBA" id="ARBA00007623"/>
    </source>
</evidence>
<feature type="domain" description="Calpain catalytic" evidence="4">
    <location>
        <begin position="18"/>
        <end position="113"/>
    </location>
</feature>
<gene>
    <name evidence="5" type="ORF">D9C73_028141</name>
</gene>
<evidence type="ECO:0000256" key="3">
    <source>
        <dbReference type="PROSITE-ProRule" id="PRU00239"/>
    </source>
</evidence>
<dbReference type="SUPFAM" id="SSF54001">
    <property type="entry name" value="Cysteine proteinases"/>
    <property type="match status" value="1"/>
</dbReference>
<protein>
    <submittedName>
        <fullName evidence="5">Calpain-2 catalytic subunit</fullName>
    </submittedName>
</protein>
<dbReference type="STRING" id="240159.A0A4U5TWB7"/>
<sequence length="170" mass="18798">MYEVSADRRSAIRWNMYRLNGCYEALSGGSTTEGFEDFTGGIAEVHELSRPDPNLFHIIQKAQSRGALMGCSIDITSSADSEAVTYQKLVKGHAYSVTGTAEVSTHPHVMVQDALLPTWTACGLPDRKSNYQLHSELFSPRQSSFLISCWGMIVLKAELKSKNSILTYES</sequence>
<evidence type="ECO:0000313" key="6">
    <source>
        <dbReference type="Proteomes" id="UP000298787"/>
    </source>
</evidence>
<dbReference type="GO" id="GO:0005737">
    <property type="term" value="C:cytoplasm"/>
    <property type="evidence" value="ECO:0007669"/>
    <property type="project" value="TreeGrafter"/>
</dbReference>
<dbReference type="PANTHER" id="PTHR10183:SF268">
    <property type="entry name" value="CALPAIN-2 CATALYTIC SUBUNIT"/>
    <property type="match status" value="1"/>
</dbReference>
<dbReference type="InterPro" id="IPR038765">
    <property type="entry name" value="Papain-like_cys_pep_sf"/>
</dbReference>
<comment type="similarity">
    <text evidence="1">Belongs to the peptidase C2 family.</text>
</comment>
<comment type="caution">
    <text evidence="3">Lacks conserved residue(s) required for the propagation of feature annotation.</text>
</comment>
<evidence type="ECO:0000313" key="5">
    <source>
        <dbReference type="EMBL" id="TKS65936.1"/>
    </source>
</evidence>
<dbReference type="Proteomes" id="UP000298787">
    <property type="component" value="Unassembled WGS sequence"/>
</dbReference>
<dbReference type="Pfam" id="PF00648">
    <property type="entry name" value="Peptidase_C2"/>
    <property type="match status" value="1"/>
</dbReference>
<name>A0A4U5TWB7_COLLU</name>
<dbReference type="PANTHER" id="PTHR10183">
    <property type="entry name" value="CALPAIN"/>
    <property type="match status" value="1"/>
</dbReference>
<dbReference type="Gene3D" id="3.90.70.10">
    <property type="entry name" value="Cysteine proteinases"/>
    <property type="match status" value="1"/>
</dbReference>
<dbReference type="EMBL" id="ML241253">
    <property type="protein sequence ID" value="TKS65936.1"/>
    <property type="molecule type" value="Genomic_DNA"/>
</dbReference>
<feature type="active site" evidence="2">
    <location>
        <position position="93"/>
    </location>
</feature>
<evidence type="ECO:0000256" key="2">
    <source>
        <dbReference type="PIRSR" id="PIRSR622684-1"/>
    </source>
</evidence>
<accession>A0A4U5TWB7</accession>
<dbReference type="PROSITE" id="PS50203">
    <property type="entry name" value="CALPAIN_CAT"/>
    <property type="match status" value="1"/>
</dbReference>
<dbReference type="GO" id="GO:0006508">
    <property type="term" value="P:proteolysis"/>
    <property type="evidence" value="ECO:0007669"/>
    <property type="project" value="InterPro"/>
</dbReference>
<evidence type="ECO:0000259" key="4">
    <source>
        <dbReference type="PROSITE" id="PS50203"/>
    </source>
</evidence>
<dbReference type="InterPro" id="IPR022684">
    <property type="entry name" value="Calpain_cysteine_protease"/>
</dbReference>
<dbReference type="GO" id="GO:0004198">
    <property type="term" value="F:calcium-dependent cysteine-type endopeptidase activity"/>
    <property type="evidence" value="ECO:0007669"/>
    <property type="project" value="InterPro"/>
</dbReference>
<proteinExistence type="inferred from homology"/>